<feature type="signal peptide" evidence="1">
    <location>
        <begin position="1"/>
        <end position="19"/>
    </location>
</feature>
<evidence type="ECO:0000313" key="2">
    <source>
        <dbReference type="EMBL" id="CAA2105994.1"/>
    </source>
</evidence>
<organism evidence="2">
    <name type="scientific">Variovorax paradoxus</name>
    <dbReference type="NCBI Taxonomy" id="34073"/>
    <lineage>
        <taxon>Bacteria</taxon>
        <taxon>Pseudomonadati</taxon>
        <taxon>Pseudomonadota</taxon>
        <taxon>Betaproteobacteria</taxon>
        <taxon>Burkholderiales</taxon>
        <taxon>Comamonadaceae</taxon>
        <taxon>Variovorax</taxon>
    </lineage>
</organism>
<protein>
    <submittedName>
        <fullName evidence="2">Uncharacterized protein</fullName>
    </submittedName>
</protein>
<name>A0A679JBC5_VARPD</name>
<keyword evidence="1" id="KW-0732">Signal</keyword>
<sequence length="192" mass="20271">MRSLSAAALTALSSSPLRIAQLVYMGFPGVPVALASSNFDIVHAGVTYRGAAGLGSISPIEDAKGEVKGLQFQMSGVPIEYLALALADATVVQGAAISIRNAILDAGRSVIEAPVDWTGYVDTMAIEEDGETCTVAVTAESSEVDLLRGNVLTTSDADQKFLYPGDRAFEFVIPQEGVPIVWPTKQYYIASR</sequence>
<gene>
    <name evidence="2" type="ORF">VVAX_03528</name>
</gene>
<reference evidence="2" key="1">
    <citation type="submission" date="2019-12" db="EMBL/GenBank/DDBJ databases">
        <authorList>
            <person name="Cremers G."/>
        </authorList>
    </citation>
    <scope>NUCLEOTIDE SEQUENCE</scope>
    <source>
        <strain evidence="2">Vvax</strain>
    </source>
</reference>
<dbReference type="RefSeq" id="WP_339091106.1">
    <property type="nucleotide sequence ID" value="NZ_LR743507.1"/>
</dbReference>
<dbReference type="EMBL" id="LR743507">
    <property type="protein sequence ID" value="CAA2105994.1"/>
    <property type="molecule type" value="Genomic_DNA"/>
</dbReference>
<accession>A0A679JBC5</accession>
<dbReference type="AlphaFoldDB" id="A0A679JBC5"/>
<proteinExistence type="predicted"/>
<feature type="chain" id="PRO_5025434685" evidence="1">
    <location>
        <begin position="20"/>
        <end position="192"/>
    </location>
</feature>
<evidence type="ECO:0000256" key="1">
    <source>
        <dbReference type="SAM" id="SignalP"/>
    </source>
</evidence>